<evidence type="ECO:0000256" key="1">
    <source>
        <dbReference type="SAM" id="Coils"/>
    </source>
</evidence>
<dbReference type="AlphaFoldDB" id="A0A482WPP9"/>
<dbReference type="InterPro" id="IPR027831">
    <property type="entry name" value="DUF4485"/>
</dbReference>
<feature type="coiled-coil region" evidence="1">
    <location>
        <begin position="284"/>
        <end position="339"/>
    </location>
</feature>
<gene>
    <name evidence="4" type="ORF">LSTR_LSTR014239</name>
</gene>
<organism evidence="4 5">
    <name type="scientific">Laodelphax striatellus</name>
    <name type="common">Small brown planthopper</name>
    <name type="synonym">Delphax striatella</name>
    <dbReference type="NCBI Taxonomy" id="195883"/>
    <lineage>
        <taxon>Eukaryota</taxon>
        <taxon>Metazoa</taxon>
        <taxon>Ecdysozoa</taxon>
        <taxon>Arthropoda</taxon>
        <taxon>Hexapoda</taxon>
        <taxon>Insecta</taxon>
        <taxon>Pterygota</taxon>
        <taxon>Neoptera</taxon>
        <taxon>Paraneoptera</taxon>
        <taxon>Hemiptera</taxon>
        <taxon>Auchenorrhyncha</taxon>
        <taxon>Fulgoroidea</taxon>
        <taxon>Delphacidae</taxon>
        <taxon>Criomorphinae</taxon>
        <taxon>Laodelphax</taxon>
    </lineage>
</organism>
<name>A0A482WPP9_LAOST</name>
<dbReference type="InParanoid" id="A0A482WPP9"/>
<dbReference type="EMBL" id="QKKF02029328">
    <property type="protein sequence ID" value="RZF35202.1"/>
    <property type="molecule type" value="Genomic_DNA"/>
</dbReference>
<evidence type="ECO:0000313" key="5">
    <source>
        <dbReference type="Proteomes" id="UP000291343"/>
    </source>
</evidence>
<evidence type="ECO:0000259" key="3">
    <source>
        <dbReference type="Pfam" id="PF14846"/>
    </source>
</evidence>
<evidence type="ECO:0000313" key="4">
    <source>
        <dbReference type="EMBL" id="RZF35202.1"/>
    </source>
</evidence>
<comment type="caution">
    <text evidence="4">The sequence shown here is derived from an EMBL/GenBank/DDBJ whole genome shotgun (WGS) entry which is preliminary data.</text>
</comment>
<accession>A0A482WPP9</accession>
<reference evidence="4 5" key="1">
    <citation type="journal article" date="2017" name="Gigascience">
        <title>Genome sequence of the small brown planthopper, Laodelphax striatellus.</title>
        <authorList>
            <person name="Zhu J."/>
            <person name="Jiang F."/>
            <person name="Wang X."/>
            <person name="Yang P."/>
            <person name="Bao Y."/>
            <person name="Zhao W."/>
            <person name="Wang W."/>
            <person name="Lu H."/>
            <person name="Wang Q."/>
            <person name="Cui N."/>
            <person name="Li J."/>
            <person name="Chen X."/>
            <person name="Luo L."/>
            <person name="Yu J."/>
            <person name="Kang L."/>
            <person name="Cui F."/>
        </authorList>
    </citation>
    <scope>NUCLEOTIDE SEQUENCE [LARGE SCALE GENOMIC DNA]</scope>
    <source>
        <strain evidence="4">Lst14</strain>
    </source>
</reference>
<sequence>MQSEMKKLDQDFKHAITAIKPYILQLHDRNQIVLCRLWIEKLIKCQVEDKQLRNIYMDQLCSNLKAQQFGPPFCELPWDGPLSKIPTQLLLKQSSYSDSELWTTDDDYTRFSEKSSDRVTYNTTTDEEQCSDKTSSYRHYSRKRRMFLKPRERSRSTTSLKVINSKKPYHFNNKTPVPRLHTKLRTISNFKKFSTVNKDTSLERVPNSQKGFKSNKVNHLDRDTSTTSLSMVLDAEKACKHEIAQRDLHSDEALKLNRSDTFWSDEVFLGDTVVGDNLSRRTSCSELLKEIQQLQESNDGLKTSLNREKHLLESICTEKIELQQEIAKTNEKLSRLKELEKGARGKRDAFVVEINEQLTFQARRVRQAWETNSRLERELREILENSVNNVHGNSLQLLESKWQEKHRKLLARKQETIGRAEWERRAATDDLESQLDASRQKCIERRDRRARLEKKFQQHFHSLRAQIQAIRDDHCKWKSGHDQRVSSKVSHYEKLIETLKKERCKIVRQYEIRLERMQQTKSMELWVKKFDNYLDAGSDEKSQLEKCLDDLQQEFHKQYSDVIDQA</sequence>
<keyword evidence="5" id="KW-1185">Reference proteome</keyword>
<evidence type="ECO:0000256" key="2">
    <source>
        <dbReference type="SAM" id="MobiDB-lite"/>
    </source>
</evidence>
<dbReference type="Pfam" id="PF14846">
    <property type="entry name" value="DUF4485"/>
    <property type="match status" value="1"/>
</dbReference>
<dbReference type="OrthoDB" id="78101at2759"/>
<proteinExistence type="predicted"/>
<keyword evidence="1" id="KW-0175">Coiled coil</keyword>
<protein>
    <recommendedName>
        <fullName evidence="3">DUF4485 domain-containing protein</fullName>
    </recommendedName>
</protein>
<feature type="region of interest" description="Disordered" evidence="2">
    <location>
        <begin position="150"/>
        <end position="176"/>
    </location>
</feature>
<dbReference type="Proteomes" id="UP000291343">
    <property type="component" value="Unassembled WGS sequence"/>
</dbReference>
<dbReference type="STRING" id="195883.A0A482WPP9"/>
<feature type="domain" description="DUF4485" evidence="3">
    <location>
        <begin position="8"/>
        <end position="87"/>
    </location>
</feature>